<dbReference type="InterPro" id="IPR038196">
    <property type="entry name" value="Med25_PTOV_sf"/>
</dbReference>
<dbReference type="Pfam" id="PF11232">
    <property type="entry name" value="Med25"/>
    <property type="match status" value="1"/>
</dbReference>
<accession>A0A2S0DSM0</accession>
<dbReference type="GO" id="GO:0016592">
    <property type="term" value="C:mediator complex"/>
    <property type="evidence" value="ECO:0007669"/>
    <property type="project" value="TreeGrafter"/>
</dbReference>
<dbReference type="AlphaFoldDB" id="A0A2S0DSM0"/>
<dbReference type="OrthoDB" id="7690434at2759"/>
<dbReference type="GO" id="GO:0005667">
    <property type="term" value="C:transcription regulator complex"/>
    <property type="evidence" value="ECO:0007669"/>
    <property type="project" value="TreeGrafter"/>
</dbReference>
<evidence type="ECO:0000259" key="2">
    <source>
        <dbReference type="Pfam" id="PF11232"/>
    </source>
</evidence>
<feature type="compositionally biased region" description="Polar residues" evidence="1">
    <location>
        <begin position="62"/>
        <end position="71"/>
    </location>
</feature>
<dbReference type="GO" id="GO:0045944">
    <property type="term" value="P:positive regulation of transcription by RNA polymerase II"/>
    <property type="evidence" value="ECO:0007669"/>
    <property type="project" value="TreeGrafter"/>
</dbReference>
<evidence type="ECO:0000313" key="3">
    <source>
        <dbReference type="EMBL" id="ATI09794.1"/>
    </source>
</evidence>
<feature type="domain" description="Mediator complex subunit Med25 PTOV" evidence="2">
    <location>
        <begin position="35"/>
        <end position="186"/>
    </location>
</feature>
<feature type="region of interest" description="Disordered" evidence="1">
    <location>
        <begin position="1"/>
        <end position="33"/>
    </location>
</feature>
<dbReference type="Gene3D" id="2.40.290.30">
    <property type="entry name" value="Mediator complex subunit 25, ACID domain"/>
    <property type="match status" value="1"/>
</dbReference>
<dbReference type="PANTHER" id="PTHR12433:SF11">
    <property type="entry name" value="MEDIATOR OF RNA POLYMERASE II TRANSCRIPTION SUBUNIT 25"/>
    <property type="match status" value="1"/>
</dbReference>
<dbReference type="PANTHER" id="PTHR12433">
    <property type="entry name" value="MEDIATOR OF RNA POLYMERASE II TRANSCRIPTION SUBUNIT 25"/>
    <property type="match status" value="1"/>
</dbReference>
<reference evidence="3" key="2">
    <citation type="submission" date="2017-03" db="EMBL/GenBank/DDBJ databases">
        <authorList>
            <person name="Afonso C.L."/>
            <person name="Miller P.J."/>
            <person name="Scott M.A."/>
            <person name="Spackman E."/>
            <person name="Goraichik I."/>
            <person name="Dimitrov K.M."/>
            <person name="Suarez D.L."/>
            <person name="Swayne D.E."/>
        </authorList>
    </citation>
    <scope>NUCLEOTIDE SEQUENCE</scope>
</reference>
<organism evidence="3">
    <name type="scientific">Aphidius gifuensis</name>
    <name type="common">Parasitoid wasp</name>
    <dbReference type="NCBI Taxonomy" id="684658"/>
    <lineage>
        <taxon>Eukaryota</taxon>
        <taxon>Metazoa</taxon>
        <taxon>Ecdysozoa</taxon>
        <taxon>Arthropoda</taxon>
        <taxon>Hexapoda</taxon>
        <taxon>Insecta</taxon>
        <taxon>Pterygota</taxon>
        <taxon>Neoptera</taxon>
        <taxon>Endopterygota</taxon>
        <taxon>Hymenoptera</taxon>
        <taxon>Apocrita</taxon>
        <taxon>Ichneumonoidea</taxon>
        <taxon>Braconidae</taxon>
        <taxon>Aphidiinae</taxon>
        <taxon>Aphidius</taxon>
    </lineage>
</organism>
<feature type="compositionally biased region" description="Basic and acidic residues" evidence="1">
    <location>
        <begin position="51"/>
        <end position="60"/>
    </location>
</feature>
<protein>
    <submittedName>
        <fullName evidence="3">RNA polymerase II3</fullName>
    </submittedName>
</protein>
<feature type="region of interest" description="Disordered" evidence="1">
    <location>
        <begin position="51"/>
        <end position="79"/>
    </location>
</feature>
<dbReference type="InterPro" id="IPR021394">
    <property type="entry name" value="Med25_PTOV"/>
</dbReference>
<sequence>MFTQGAPAPANNSGQQEGNVVGQQGDVPGQQSGKRPIIWQGILEWLEKGKNPSETQERQQKQVRCQVSANSKDGEPELKADSWPSKLIMQLMPKQLIGSVGSSHIKNSKSVLFHPTPCEALDSLTKVMSVGFAGCVHFTSPPTAPVCDIKVLILLYSVERRAYLGFIPDNQTAFVDRLRKVIQEAKLSVLDKQWTNNPQQNMDEMARHLPWPLPQKD</sequence>
<reference evidence="3" key="1">
    <citation type="journal article" date="2017" name="PLoS ONE">
        <title>Identification and validation of reference genes for gene expression analysis in Aphidius gifuensis (Hymenoptera: Aphidiidae).</title>
        <authorList>
            <person name="Gao X.K."/>
            <person name="Zhang S."/>
            <person name="Luo J.Y."/>
            <person name="Wang C.Y."/>
            <person name="Lu L.M."/>
            <person name="Zhang L.J."/>
            <person name="Zhu X.Z."/>
            <person name="Wang L."/>
            <person name="Cui J.J."/>
        </authorList>
    </citation>
    <scope>NUCLEOTIDE SEQUENCE</scope>
</reference>
<feature type="compositionally biased region" description="Low complexity" evidence="1">
    <location>
        <begin position="11"/>
        <end position="33"/>
    </location>
</feature>
<name>A0A2S0DSM0_APHGI</name>
<dbReference type="EMBL" id="KY809869">
    <property type="protein sequence ID" value="ATI09794.1"/>
    <property type="molecule type" value="mRNA"/>
</dbReference>
<evidence type="ECO:0000256" key="1">
    <source>
        <dbReference type="SAM" id="MobiDB-lite"/>
    </source>
</evidence>
<proteinExistence type="evidence at transcript level"/>